<keyword evidence="4" id="KW-0812">Transmembrane</keyword>
<dbReference type="PRINTS" id="PR00080">
    <property type="entry name" value="SDRFAMILY"/>
</dbReference>
<sequence length="265" mass="29111">MRSLKGQRVLITGASGGLGQALAWVLAEQGAHVALAARRLERLQELQEALQRSGYKAVAISLDVTDADAVTYGLHRTVEALGGLDILVNNAGLAYFGSVSTMAPQQMARLVATNIYGALYTSQAAVPYLETSRGMIVNISSPLAKRAFPYVSFYAGTKSFLNAVSDGMRLELKARGIHVLTYMAPETATDLAQHTLHAPGVTLPPIRRRLADPRHVALQISRAIRHERREVMASRFFVALGLMMPGLVDWLLYHAMVRRYRHENF</sequence>
<dbReference type="Pfam" id="PF00106">
    <property type="entry name" value="adh_short"/>
    <property type="match status" value="1"/>
</dbReference>
<reference evidence="5 6" key="1">
    <citation type="journal article" date="2019" name="Sci. Rep.">
        <title>Sulfobacillus thermotolerans: new insights into resistance and metabolic capacities of acidophilic chemolithotrophs.</title>
        <authorList>
            <person name="Panyushkina A.E."/>
            <person name="Babenko V.V."/>
            <person name="Nikitina A.S."/>
            <person name="Selezneva O.V."/>
            <person name="Tsaplina I.A."/>
            <person name="Letarova M.A."/>
            <person name="Kostryukova E.S."/>
            <person name="Letarov A.V."/>
        </authorList>
    </citation>
    <scope>NUCLEOTIDE SEQUENCE [LARGE SCALE GENOMIC DNA]</scope>
    <source>
        <strain evidence="5 6">Kr1</strain>
    </source>
</reference>
<evidence type="ECO:0000313" key="6">
    <source>
        <dbReference type="Proteomes" id="UP000325292"/>
    </source>
</evidence>
<keyword evidence="4" id="KW-1133">Transmembrane helix</keyword>
<evidence type="ECO:0000313" key="5">
    <source>
        <dbReference type="EMBL" id="AUW94650.1"/>
    </source>
</evidence>
<dbReference type="PANTHER" id="PTHR44196:SF1">
    <property type="entry name" value="DEHYDROGENASE_REDUCTASE SDR FAMILY MEMBER 7B"/>
    <property type="match status" value="1"/>
</dbReference>
<proteinExistence type="inferred from homology"/>
<evidence type="ECO:0000256" key="1">
    <source>
        <dbReference type="ARBA" id="ARBA00006484"/>
    </source>
</evidence>
<evidence type="ECO:0008006" key="7">
    <source>
        <dbReference type="Google" id="ProtNLM"/>
    </source>
</evidence>
<dbReference type="Gene3D" id="3.40.50.720">
    <property type="entry name" value="NAD(P)-binding Rossmann-like Domain"/>
    <property type="match status" value="1"/>
</dbReference>
<organism evidence="5 6">
    <name type="scientific">Sulfobacillus thermotolerans</name>
    <dbReference type="NCBI Taxonomy" id="338644"/>
    <lineage>
        <taxon>Bacteria</taxon>
        <taxon>Bacillati</taxon>
        <taxon>Bacillota</taxon>
        <taxon>Clostridia</taxon>
        <taxon>Eubacteriales</taxon>
        <taxon>Clostridiales Family XVII. Incertae Sedis</taxon>
        <taxon>Sulfobacillus</taxon>
    </lineage>
</organism>
<evidence type="ECO:0000256" key="2">
    <source>
        <dbReference type="ARBA" id="ARBA00023002"/>
    </source>
</evidence>
<dbReference type="Proteomes" id="UP000325292">
    <property type="component" value="Chromosome"/>
</dbReference>
<gene>
    <name evidence="5" type="ORF">BXT84_12435</name>
</gene>
<name>A0ABM6RTH2_9FIRM</name>
<dbReference type="InterPro" id="IPR036291">
    <property type="entry name" value="NAD(P)-bd_dom_sf"/>
</dbReference>
<dbReference type="PROSITE" id="PS00061">
    <property type="entry name" value="ADH_SHORT"/>
    <property type="match status" value="1"/>
</dbReference>
<dbReference type="SUPFAM" id="SSF51735">
    <property type="entry name" value="NAD(P)-binding Rossmann-fold domains"/>
    <property type="match status" value="1"/>
</dbReference>
<keyword evidence="2" id="KW-0560">Oxidoreductase</keyword>
<dbReference type="PRINTS" id="PR00081">
    <property type="entry name" value="GDHRDH"/>
</dbReference>
<comment type="similarity">
    <text evidence="1 3">Belongs to the short-chain dehydrogenases/reductases (SDR) family.</text>
</comment>
<dbReference type="PANTHER" id="PTHR44196">
    <property type="entry name" value="DEHYDROGENASE/REDUCTASE SDR FAMILY MEMBER 7B"/>
    <property type="match status" value="1"/>
</dbReference>
<dbReference type="EMBL" id="CP019454">
    <property type="protein sequence ID" value="AUW94650.1"/>
    <property type="molecule type" value="Genomic_DNA"/>
</dbReference>
<evidence type="ECO:0000256" key="4">
    <source>
        <dbReference type="SAM" id="Phobius"/>
    </source>
</evidence>
<keyword evidence="6" id="KW-1185">Reference proteome</keyword>
<dbReference type="InterPro" id="IPR002347">
    <property type="entry name" value="SDR_fam"/>
</dbReference>
<evidence type="ECO:0000256" key="3">
    <source>
        <dbReference type="RuleBase" id="RU000363"/>
    </source>
</evidence>
<protein>
    <recommendedName>
        <fullName evidence="7">Oxidoreductase</fullName>
    </recommendedName>
</protein>
<accession>A0ABM6RTH2</accession>
<feature type="transmembrane region" description="Helical" evidence="4">
    <location>
        <begin position="232"/>
        <end position="253"/>
    </location>
</feature>
<keyword evidence="4" id="KW-0472">Membrane</keyword>
<dbReference type="InterPro" id="IPR020904">
    <property type="entry name" value="Sc_DH/Rdtase_CS"/>
</dbReference>